<dbReference type="GeneID" id="42529035"/>
<dbReference type="Proteomes" id="UP000002038">
    <property type="component" value="Unassembled WGS sequence"/>
</dbReference>
<dbReference type="VEuPathDB" id="FungiDB:BDBG_17256"/>
<sequence>MNVYTVFDFDENRIGFAMRADNEGSSDPSSPNQKPPTASGSPRVSPVGPPSEVNSGGPKPAESSQKNPDSSDGVKGLSISSTAPLLWTLVLLSSTLSPW</sequence>
<dbReference type="RefSeq" id="XP_031578916.1">
    <property type="nucleotide sequence ID" value="XM_031725020.1"/>
</dbReference>
<feature type="compositionally biased region" description="Polar residues" evidence="1">
    <location>
        <begin position="23"/>
        <end position="38"/>
    </location>
</feature>
<evidence type="ECO:0000259" key="2">
    <source>
        <dbReference type="PROSITE" id="PS51767"/>
    </source>
</evidence>
<dbReference type="InterPro" id="IPR033121">
    <property type="entry name" value="PEPTIDASE_A1"/>
</dbReference>
<dbReference type="KEGG" id="bgh:BDBG_17256"/>
<name>A0A179URA9_BLAGS</name>
<evidence type="ECO:0000256" key="1">
    <source>
        <dbReference type="SAM" id="MobiDB-lite"/>
    </source>
</evidence>
<organism evidence="3 4">
    <name type="scientific">Blastomyces gilchristii (strain SLH14081)</name>
    <name type="common">Blastomyces dermatitidis</name>
    <dbReference type="NCBI Taxonomy" id="559298"/>
    <lineage>
        <taxon>Eukaryota</taxon>
        <taxon>Fungi</taxon>
        <taxon>Dikarya</taxon>
        <taxon>Ascomycota</taxon>
        <taxon>Pezizomycotina</taxon>
        <taxon>Eurotiomycetes</taxon>
        <taxon>Eurotiomycetidae</taxon>
        <taxon>Onygenales</taxon>
        <taxon>Ajellomycetaceae</taxon>
        <taxon>Blastomyces</taxon>
    </lineage>
</organism>
<proteinExistence type="predicted"/>
<accession>A0A179URA9</accession>
<dbReference type="PROSITE" id="PS51767">
    <property type="entry name" value="PEPTIDASE_A1"/>
    <property type="match status" value="1"/>
</dbReference>
<evidence type="ECO:0000313" key="3">
    <source>
        <dbReference type="EMBL" id="OAT09607.1"/>
    </source>
</evidence>
<gene>
    <name evidence="3" type="ORF">BDBG_17256</name>
</gene>
<protein>
    <recommendedName>
        <fullName evidence="2">Peptidase A1 domain-containing protein</fullName>
    </recommendedName>
</protein>
<dbReference type="EMBL" id="GG657458">
    <property type="protein sequence ID" value="OAT09607.1"/>
    <property type="molecule type" value="Genomic_DNA"/>
</dbReference>
<reference evidence="4" key="1">
    <citation type="journal article" date="2015" name="PLoS Genet.">
        <title>The dynamic genome and transcriptome of the human fungal pathogen Blastomyces and close relative Emmonsia.</title>
        <authorList>
            <person name="Munoz J.F."/>
            <person name="Gauthier G.M."/>
            <person name="Desjardins C.A."/>
            <person name="Gallo J.E."/>
            <person name="Holder J."/>
            <person name="Sullivan T.D."/>
            <person name="Marty A.J."/>
            <person name="Carmen J.C."/>
            <person name="Chen Z."/>
            <person name="Ding L."/>
            <person name="Gujja S."/>
            <person name="Magrini V."/>
            <person name="Misas E."/>
            <person name="Mitreva M."/>
            <person name="Priest M."/>
            <person name="Saif S."/>
            <person name="Whiston E.A."/>
            <person name="Young S."/>
            <person name="Zeng Q."/>
            <person name="Goldman W.E."/>
            <person name="Mardis E.R."/>
            <person name="Taylor J.W."/>
            <person name="McEwen J.G."/>
            <person name="Clay O.K."/>
            <person name="Klein B.S."/>
            <person name="Cuomo C.A."/>
        </authorList>
    </citation>
    <scope>NUCLEOTIDE SEQUENCE [LARGE SCALE GENOMIC DNA]</scope>
    <source>
        <strain evidence="4">SLH14081</strain>
    </source>
</reference>
<evidence type="ECO:0000313" key="4">
    <source>
        <dbReference type="Proteomes" id="UP000002038"/>
    </source>
</evidence>
<feature type="region of interest" description="Disordered" evidence="1">
    <location>
        <begin position="18"/>
        <end position="78"/>
    </location>
</feature>
<dbReference type="STRING" id="559298.A0A179URA9"/>
<dbReference type="AlphaFoldDB" id="A0A179URA9"/>
<feature type="domain" description="Peptidase A1" evidence="2">
    <location>
        <begin position="1"/>
        <end position="17"/>
    </location>
</feature>
<keyword evidence="4" id="KW-1185">Reference proteome</keyword>